<name>A0A9W8BAL4_9FUNG</name>
<keyword evidence="2" id="KW-1133">Transmembrane helix</keyword>
<feature type="transmembrane region" description="Helical" evidence="2">
    <location>
        <begin position="152"/>
        <end position="172"/>
    </location>
</feature>
<keyword evidence="1" id="KW-0175">Coiled coil</keyword>
<keyword evidence="4" id="KW-1185">Reference proteome</keyword>
<keyword evidence="2" id="KW-0812">Transmembrane</keyword>
<organism evidence="3 4">
    <name type="scientific">Dimargaris verticillata</name>
    <dbReference type="NCBI Taxonomy" id="2761393"/>
    <lineage>
        <taxon>Eukaryota</taxon>
        <taxon>Fungi</taxon>
        <taxon>Fungi incertae sedis</taxon>
        <taxon>Zoopagomycota</taxon>
        <taxon>Kickxellomycotina</taxon>
        <taxon>Dimargaritomycetes</taxon>
        <taxon>Dimargaritales</taxon>
        <taxon>Dimargaritaceae</taxon>
        <taxon>Dimargaris</taxon>
    </lineage>
</organism>
<dbReference type="Proteomes" id="UP001151582">
    <property type="component" value="Unassembled WGS sequence"/>
</dbReference>
<sequence length="180" mass="20137">MAPSDPPPETDIASAMTTLMPTECAALSTRLTKCIGAVTAAHSYTQHLTTTVQHVASLTQAHNEQQLAKLQAELQALHLRYRAQQLELDALAYRLDRNDKSAELTRKQHVLSHLERQAWLFESDVELLAEQSELAITAAAVANGKPRWWNRVFAVPAGFIVLISLVLLYPNYWALWLLIL</sequence>
<keyword evidence="2" id="KW-0472">Membrane</keyword>
<evidence type="ECO:0000256" key="1">
    <source>
        <dbReference type="SAM" id="Coils"/>
    </source>
</evidence>
<proteinExistence type="predicted"/>
<gene>
    <name evidence="3" type="ORF">H4R34_001042</name>
</gene>
<dbReference type="OrthoDB" id="5690818at2759"/>
<evidence type="ECO:0000313" key="3">
    <source>
        <dbReference type="EMBL" id="KAJ1983799.1"/>
    </source>
</evidence>
<comment type="caution">
    <text evidence="3">The sequence shown here is derived from an EMBL/GenBank/DDBJ whole genome shotgun (WGS) entry which is preliminary data.</text>
</comment>
<reference evidence="3" key="1">
    <citation type="submission" date="2022-07" db="EMBL/GenBank/DDBJ databases">
        <title>Phylogenomic reconstructions and comparative analyses of Kickxellomycotina fungi.</title>
        <authorList>
            <person name="Reynolds N.K."/>
            <person name="Stajich J.E."/>
            <person name="Barry K."/>
            <person name="Grigoriev I.V."/>
            <person name="Crous P."/>
            <person name="Smith M.E."/>
        </authorList>
    </citation>
    <scope>NUCLEOTIDE SEQUENCE</scope>
    <source>
        <strain evidence="3">RSA 567</strain>
    </source>
</reference>
<evidence type="ECO:0000256" key="2">
    <source>
        <dbReference type="SAM" id="Phobius"/>
    </source>
</evidence>
<evidence type="ECO:0000313" key="4">
    <source>
        <dbReference type="Proteomes" id="UP001151582"/>
    </source>
</evidence>
<protein>
    <submittedName>
        <fullName evidence="3">Uncharacterized protein</fullName>
    </submittedName>
</protein>
<dbReference type="AlphaFoldDB" id="A0A9W8BAL4"/>
<feature type="coiled-coil region" evidence="1">
    <location>
        <begin position="60"/>
        <end position="87"/>
    </location>
</feature>
<dbReference type="EMBL" id="JANBQB010000040">
    <property type="protein sequence ID" value="KAJ1983799.1"/>
    <property type="molecule type" value="Genomic_DNA"/>
</dbReference>
<accession>A0A9W8BAL4</accession>